<comment type="caution">
    <text evidence="1">The sequence shown here is derived from an EMBL/GenBank/DDBJ whole genome shotgun (WGS) entry which is preliminary data.</text>
</comment>
<evidence type="ECO:0000313" key="1">
    <source>
        <dbReference type="EMBL" id="CAB4024029.1"/>
    </source>
</evidence>
<sequence length="283" mass="32379">MEGEAHYIVYGNEFLCTLNQISEPVKEIILKILNFNYKRLDISKLLTHSEDVCAEIEHVGQTLVTLAGRLREKILGEKYCGDQSSVQGKANCARQSVATTNDTSVGLCNKTSECDELDQLKVTLTVEQEKNNKIQSAVDELTLLQEERLTRLEEQVKKAESAINEKLKAKKLDRKKEQVQKVFKSGPGHVYSRRLQKNEQERRKPSTPRPPILTLPQCQSKVTDQGYEHTRLHVSPVPTKSLREKKEELQLQEEIKWSRITPIPVHGTRARNHHNLPFPQKKA</sequence>
<proteinExistence type="predicted"/>
<accession>A0A6S7KUI1</accession>
<protein>
    <submittedName>
        <fullName evidence="1">Uncharacterized protein</fullName>
    </submittedName>
</protein>
<dbReference type="AlphaFoldDB" id="A0A6S7KUI1"/>
<keyword evidence="2" id="KW-1185">Reference proteome</keyword>
<dbReference type="OrthoDB" id="10510490at2759"/>
<dbReference type="EMBL" id="CACRXK020012806">
    <property type="protein sequence ID" value="CAB4024029.1"/>
    <property type="molecule type" value="Genomic_DNA"/>
</dbReference>
<reference evidence="1" key="1">
    <citation type="submission" date="2020-04" db="EMBL/GenBank/DDBJ databases">
        <authorList>
            <person name="Alioto T."/>
            <person name="Alioto T."/>
            <person name="Gomez Garrido J."/>
        </authorList>
    </citation>
    <scope>NUCLEOTIDE SEQUENCE</scope>
    <source>
        <strain evidence="1">A484AB</strain>
    </source>
</reference>
<organism evidence="1 2">
    <name type="scientific">Paramuricea clavata</name>
    <name type="common">Red gorgonian</name>
    <name type="synonym">Violescent sea-whip</name>
    <dbReference type="NCBI Taxonomy" id="317549"/>
    <lineage>
        <taxon>Eukaryota</taxon>
        <taxon>Metazoa</taxon>
        <taxon>Cnidaria</taxon>
        <taxon>Anthozoa</taxon>
        <taxon>Octocorallia</taxon>
        <taxon>Malacalcyonacea</taxon>
        <taxon>Plexauridae</taxon>
        <taxon>Paramuricea</taxon>
    </lineage>
</organism>
<gene>
    <name evidence="1" type="ORF">PACLA_8A004950</name>
</gene>
<name>A0A6S7KUI1_PARCT</name>
<evidence type="ECO:0000313" key="2">
    <source>
        <dbReference type="Proteomes" id="UP001152795"/>
    </source>
</evidence>
<dbReference type="Proteomes" id="UP001152795">
    <property type="component" value="Unassembled WGS sequence"/>
</dbReference>